<evidence type="ECO:0000259" key="7">
    <source>
        <dbReference type="Pfam" id="PF02301"/>
    </source>
</evidence>
<evidence type="ECO:0000256" key="2">
    <source>
        <dbReference type="ARBA" id="ARBA00004286"/>
    </source>
</evidence>
<proteinExistence type="predicted"/>
<dbReference type="HOGENOM" id="CLU_1066290_0_0_1"/>
<dbReference type="Proteomes" id="UP000011185">
    <property type="component" value="Unassembled WGS sequence"/>
</dbReference>
<protein>
    <submittedName>
        <fullName evidence="8">HORMA domain protein</fullName>
    </submittedName>
</protein>
<keyword evidence="9" id="KW-1185">Reference proteome</keyword>
<feature type="domain" description="HORMA" evidence="7">
    <location>
        <begin position="35"/>
        <end position="81"/>
    </location>
</feature>
<dbReference type="Gene3D" id="3.30.900.10">
    <property type="entry name" value="HORMA domain"/>
    <property type="match status" value="2"/>
</dbReference>
<keyword evidence="5" id="KW-0469">Meiosis</keyword>
<evidence type="ECO:0000256" key="6">
    <source>
        <dbReference type="SAM" id="MobiDB-lite"/>
    </source>
</evidence>
<evidence type="ECO:0000256" key="1">
    <source>
        <dbReference type="ARBA" id="ARBA00004123"/>
    </source>
</evidence>
<dbReference type="InterPro" id="IPR003511">
    <property type="entry name" value="HORMA_dom"/>
</dbReference>
<keyword evidence="4" id="KW-0539">Nucleus</keyword>
<dbReference type="InterPro" id="IPR051294">
    <property type="entry name" value="HORMA_MeioticProgression"/>
</dbReference>
<feature type="compositionally biased region" description="Basic and acidic residues" evidence="6">
    <location>
        <begin position="188"/>
        <end position="199"/>
    </location>
</feature>
<dbReference type="PANTHER" id="PTHR48225:SF7">
    <property type="entry name" value="MEIOSIS-SPECIFIC PROTEIN HOP1"/>
    <property type="match status" value="1"/>
</dbReference>
<feature type="region of interest" description="Disordered" evidence="6">
    <location>
        <begin position="188"/>
        <end position="229"/>
    </location>
</feature>
<dbReference type="OrthoDB" id="1928087at2759"/>
<dbReference type="PANTHER" id="PTHR48225">
    <property type="entry name" value="HORMA DOMAIN-CONTAINING PROTEIN 1"/>
    <property type="match status" value="1"/>
</dbReference>
<evidence type="ECO:0000256" key="4">
    <source>
        <dbReference type="ARBA" id="ARBA00023242"/>
    </source>
</evidence>
<sequence>MQEQETLQLQSLKSTLLHITTQRKMFPTTNPGPRNRFLCWLNNGIRDALSKNYLHQIILTIYTEKNRPDAILESYTITVTGKLCEKRPDKDIADVLKMLAPLPRTRYLSMRLVYNETCPDEYEPVGFKRADYEYVMNGNEVLVKDDIKIESRLEINKEKRDEIVDLNDTNGARNERVVVDDKIIKERGRGNEDMAERHGCCHPTNNGDSNEERKTEQKNSSATTTANVDVKARADSNTNICAINNSNVVEDKHQKGEYRCN</sequence>
<dbReference type="GO" id="GO:0051321">
    <property type="term" value="P:meiotic cell cycle"/>
    <property type="evidence" value="ECO:0007669"/>
    <property type="project" value="UniProtKB-KW"/>
</dbReference>
<evidence type="ECO:0000256" key="3">
    <source>
        <dbReference type="ARBA" id="ARBA00022454"/>
    </source>
</evidence>
<evidence type="ECO:0000256" key="5">
    <source>
        <dbReference type="ARBA" id="ARBA00023254"/>
    </source>
</evidence>
<dbReference type="VEuPathDB" id="MicrosporidiaDB:THOM_2996"/>
<dbReference type="InParanoid" id="L7JS32"/>
<dbReference type="InterPro" id="IPR036570">
    <property type="entry name" value="HORMA_dom_sf"/>
</dbReference>
<gene>
    <name evidence="8" type="ORF">THOM_2996</name>
</gene>
<dbReference type="EMBL" id="JH994077">
    <property type="protein sequence ID" value="ELQ74100.1"/>
    <property type="molecule type" value="Genomic_DNA"/>
</dbReference>
<dbReference type="SUPFAM" id="SSF56019">
    <property type="entry name" value="The spindle assembly checkpoint protein mad2"/>
    <property type="match status" value="1"/>
</dbReference>
<organism evidence="8 9">
    <name type="scientific">Trachipleistophora hominis</name>
    <name type="common">Microsporidian parasite</name>
    <dbReference type="NCBI Taxonomy" id="72359"/>
    <lineage>
        <taxon>Eukaryota</taxon>
        <taxon>Fungi</taxon>
        <taxon>Fungi incertae sedis</taxon>
        <taxon>Microsporidia</taxon>
        <taxon>Pleistophoridae</taxon>
        <taxon>Trachipleistophora</taxon>
    </lineage>
</organism>
<keyword evidence="3" id="KW-0158">Chromosome</keyword>
<comment type="subcellular location">
    <subcellularLocation>
        <location evidence="2">Chromosome</location>
    </subcellularLocation>
    <subcellularLocation>
        <location evidence="1">Nucleus</location>
    </subcellularLocation>
</comment>
<evidence type="ECO:0000313" key="9">
    <source>
        <dbReference type="Proteomes" id="UP000011185"/>
    </source>
</evidence>
<feature type="domain" description="HORMA" evidence="7">
    <location>
        <begin position="96"/>
        <end position="137"/>
    </location>
</feature>
<dbReference type="GO" id="GO:0005694">
    <property type="term" value="C:chromosome"/>
    <property type="evidence" value="ECO:0007669"/>
    <property type="project" value="UniProtKB-SubCell"/>
</dbReference>
<dbReference type="GO" id="GO:0005634">
    <property type="term" value="C:nucleus"/>
    <property type="evidence" value="ECO:0007669"/>
    <property type="project" value="UniProtKB-SubCell"/>
</dbReference>
<evidence type="ECO:0000313" key="8">
    <source>
        <dbReference type="EMBL" id="ELQ74100.1"/>
    </source>
</evidence>
<dbReference type="STRING" id="72359.L7JS32"/>
<dbReference type="Pfam" id="PF02301">
    <property type="entry name" value="HORMA"/>
    <property type="match status" value="2"/>
</dbReference>
<feature type="compositionally biased region" description="Polar residues" evidence="6">
    <location>
        <begin position="218"/>
        <end position="227"/>
    </location>
</feature>
<accession>L7JS32</accession>
<reference evidence="8 9" key="1">
    <citation type="journal article" date="2012" name="PLoS Pathog.">
        <title>The genome of the obligate intracellular parasite Trachipleistophora hominis: new insights into microsporidian genome dynamics and reductive evolution.</title>
        <authorList>
            <person name="Heinz E."/>
            <person name="Williams T.A."/>
            <person name="Nakjang S."/>
            <person name="Noel C.J."/>
            <person name="Swan D.C."/>
            <person name="Goldberg A.V."/>
            <person name="Harris S.R."/>
            <person name="Weinmaier T."/>
            <person name="Markert S."/>
            <person name="Becher D."/>
            <person name="Bernhardt J."/>
            <person name="Dagan T."/>
            <person name="Hacker C."/>
            <person name="Lucocq J.M."/>
            <person name="Schweder T."/>
            <person name="Rattei T."/>
            <person name="Hall N."/>
            <person name="Hirt R.P."/>
            <person name="Embley T.M."/>
        </authorList>
    </citation>
    <scope>NUCLEOTIDE SEQUENCE [LARGE SCALE GENOMIC DNA]</scope>
</reference>
<dbReference type="AlphaFoldDB" id="L7JS32"/>
<name>L7JS32_TRAHO</name>